<reference evidence="9" key="1">
    <citation type="submission" date="2023-12" db="EMBL/GenBank/DDBJ databases">
        <title>Genome assembly of Anisodus tanguticus.</title>
        <authorList>
            <person name="Wang Y.-J."/>
        </authorList>
    </citation>
    <scope>NUCLEOTIDE SEQUENCE</scope>
    <source>
        <strain evidence="9">KB-2021</strain>
        <tissue evidence="9">Leaf</tissue>
    </source>
</reference>
<keyword evidence="5" id="KW-0547">Nucleotide-binding</keyword>
<gene>
    <name evidence="9" type="ORF">RND71_016345</name>
</gene>
<dbReference type="InterPro" id="IPR050905">
    <property type="entry name" value="Plant_NBS-LRR"/>
</dbReference>
<feature type="domain" description="NB-ARC" evidence="6">
    <location>
        <begin position="141"/>
        <end position="305"/>
    </location>
</feature>
<dbReference type="InterPro" id="IPR032675">
    <property type="entry name" value="LRR_dom_sf"/>
</dbReference>
<evidence type="ECO:0000259" key="8">
    <source>
        <dbReference type="Pfam" id="PF23598"/>
    </source>
</evidence>
<name>A0AAE1VDP6_9SOLA</name>
<dbReference type="PRINTS" id="PR00364">
    <property type="entry name" value="DISEASERSIST"/>
</dbReference>
<evidence type="ECO:0000259" key="6">
    <source>
        <dbReference type="Pfam" id="PF00931"/>
    </source>
</evidence>
<evidence type="ECO:0000256" key="5">
    <source>
        <dbReference type="ARBA" id="ARBA00022840"/>
    </source>
</evidence>
<dbReference type="SUPFAM" id="SSF52058">
    <property type="entry name" value="L domain-like"/>
    <property type="match status" value="1"/>
</dbReference>
<dbReference type="GO" id="GO:0006952">
    <property type="term" value="P:defense response"/>
    <property type="evidence" value="ECO:0007669"/>
    <property type="project" value="UniProtKB-KW"/>
</dbReference>
<dbReference type="GO" id="GO:0043531">
    <property type="term" value="F:ADP binding"/>
    <property type="evidence" value="ECO:0007669"/>
    <property type="project" value="InterPro"/>
</dbReference>
<sequence length="900" mass="101193">MEIAVPAVIAVVAEPLRWAWKGAKKQYSYCTKYKKSAEAFESEAIDFVKRSEELHQIQLDHKANDVKNKVNQLRRDIAEARSGCLSHYKLSKRIAKLTKAMVQLLHDPKFVSLQPQAAIIRPRSRIERPQDFLSFTSRKLSVDSIMNALKDEGRSIVRVYGMGGVGKTYMVKALASRAIKERMFHQVVVSVVSQTVDLRKIQGDIAHGLGVELTSSEVQDRADDLRNVLNDQGNILLILDDLWQTIDLSDIGIPQYSEDMQSCKCKILITTRQMHVCDDLDRRPAIKINVLSGDDPWILFSQKAGDIVKQPDFIDIGKKIVEECAGLPIALSTVGSALRNKDLGSWRSAATRINTSVVKAGMALANWPRDTLTSSCGAISLMSNHLKQLPHGVDCPGIETLLLQDNKNLMLVPDEFFQGMRTLKVLDFTGVKFKSLPSSTQQLSLLRVLSMDNCRFLKDVSMIGELNKLEILTLRLSGIGSLPESFANLKELRILDITLSLRCENVPSGVISSMNKLEELYMQGCFADWENGNGQNKASFQEVLTLSGLTILKVDIIDVQCLPPSISVAPNWEKFDICVSGSQQRRLANATKGASFFRGLATGVKLEVFPNWFRQAVARKAEKLSYQLCESLSNILEEYHHGNFDGVKFLYIDQCADIAQLIKLGNGLPDKPVFPQLEKLNIHHMQKTEGICTEELPLGSLQKVKTLEVGECPNLKDSLLPPNLIQRMPNLENVQVIGSSIKAVFGFEGITVQGGQLRKLKRLTLQNLPQLTSLWKGHSEIVMFHRLEVVKVSKCENLRYIFPYTVCDYLCHLEELWLEDCSSLEKVIGGHKDHEVPESISLPRLSTLTLRLLPRLTDFYAQEAYLCCPELQRLHKQDCQRLRTNLSDFHSDQEIQEKRS</sequence>
<dbReference type="Pfam" id="PF23247">
    <property type="entry name" value="LRR_RPS2"/>
    <property type="match status" value="1"/>
</dbReference>
<dbReference type="AlphaFoldDB" id="A0AAE1VDP6"/>
<dbReference type="InterPro" id="IPR027417">
    <property type="entry name" value="P-loop_NTPase"/>
</dbReference>
<dbReference type="Proteomes" id="UP001291623">
    <property type="component" value="Unassembled WGS sequence"/>
</dbReference>
<dbReference type="Gene3D" id="3.40.50.300">
    <property type="entry name" value="P-loop containing nucleotide triphosphate hydrolases"/>
    <property type="match status" value="1"/>
</dbReference>
<protein>
    <recommendedName>
        <fullName evidence="11">AAA+ ATPase domain-containing protein</fullName>
    </recommendedName>
</protein>
<evidence type="ECO:0000256" key="3">
    <source>
        <dbReference type="ARBA" id="ARBA00022737"/>
    </source>
</evidence>
<dbReference type="PANTHER" id="PTHR33463">
    <property type="entry name" value="NB-ARC DOMAIN-CONTAINING PROTEIN-RELATED"/>
    <property type="match status" value="1"/>
</dbReference>
<dbReference type="EMBL" id="JAVYJV010000008">
    <property type="protein sequence ID" value="KAK4364987.1"/>
    <property type="molecule type" value="Genomic_DNA"/>
</dbReference>
<evidence type="ECO:0000313" key="10">
    <source>
        <dbReference type="Proteomes" id="UP001291623"/>
    </source>
</evidence>
<dbReference type="Gene3D" id="1.10.8.430">
    <property type="entry name" value="Helical domain of apoptotic protease-activating factors"/>
    <property type="match status" value="1"/>
</dbReference>
<evidence type="ECO:0000256" key="4">
    <source>
        <dbReference type="ARBA" id="ARBA00022821"/>
    </source>
</evidence>
<dbReference type="InterPro" id="IPR057135">
    <property type="entry name" value="At4g27190-like_LRR"/>
</dbReference>
<feature type="domain" description="Disease resistance R13L4/SHOC-2-like LRR" evidence="8">
    <location>
        <begin position="420"/>
        <end position="587"/>
    </location>
</feature>
<dbReference type="InterPro" id="IPR055414">
    <property type="entry name" value="LRR_R13L4/SHOC2-like"/>
</dbReference>
<dbReference type="InterPro" id="IPR002182">
    <property type="entry name" value="NB-ARC"/>
</dbReference>
<dbReference type="Pfam" id="PF23598">
    <property type="entry name" value="LRR_14"/>
    <property type="match status" value="1"/>
</dbReference>
<keyword evidence="3" id="KW-0677">Repeat</keyword>
<dbReference type="Pfam" id="PF00931">
    <property type="entry name" value="NB-ARC"/>
    <property type="match status" value="1"/>
</dbReference>
<keyword evidence="10" id="KW-1185">Reference proteome</keyword>
<keyword evidence="2" id="KW-0433">Leucine-rich repeat</keyword>
<evidence type="ECO:0000259" key="7">
    <source>
        <dbReference type="Pfam" id="PF23247"/>
    </source>
</evidence>
<keyword evidence="5" id="KW-0067">ATP-binding</keyword>
<evidence type="ECO:0000256" key="2">
    <source>
        <dbReference type="ARBA" id="ARBA00022614"/>
    </source>
</evidence>
<evidence type="ECO:0008006" key="11">
    <source>
        <dbReference type="Google" id="ProtNLM"/>
    </source>
</evidence>
<dbReference type="Gene3D" id="3.80.10.10">
    <property type="entry name" value="Ribonuclease Inhibitor"/>
    <property type="match status" value="2"/>
</dbReference>
<evidence type="ECO:0000256" key="1">
    <source>
        <dbReference type="ARBA" id="ARBA00008894"/>
    </source>
</evidence>
<dbReference type="PANTHER" id="PTHR33463:SF169">
    <property type="entry name" value="AAA+ ATPASE DOMAIN-CONTAINING PROTEIN"/>
    <property type="match status" value="1"/>
</dbReference>
<organism evidence="9 10">
    <name type="scientific">Anisodus tanguticus</name>
    <dbReference type="NCBI Taxonomy" id="243964"/>
    <lineage>
        <taxon>Eukaryota</taxon>
        <taxon>Viridiplantae</taxon>
        <taxon>Streptophyta</taxon>
        <taxon>Embryophyta</taxon>
        <taxon>Tracheophyta</taxon>
        <taxon>Spermatophyta</taxon>
        <taxon>Magnoliopsida</taxon>
        <taxon>eudicotyledons</taxon>
        <taxon>Gunneridae</taxon>
        <taxon>Pentapetalae</taxon>
        <taxon>asterids</taxon>
        <taxon>lamiids</taxon>
        <taxon>Solanales</taxon>
        <taxon>Solanaceae</taxon>
        <taxon>Solanoideae</taxon>
        <taxon>Hyoscyameae</taxon>
        <taxon>Anisodus</taxon>
    </lineage>
</organism>
<accession>A0AAE1VDP6</accession>
<dbReference type="InterPro" id="IPR042197">
    <property type="entry name" value="Apaf_helical"/>
</dbReference>
<comment type="caution">
    <text evidence="9">The sequence shown here is derived from an EMBL/GenBank/DDBJ whole genome shotgun (WGS) entry which is preliminary data.</text>
</comment>
<dbReference type="GO" id="GO:0005524">
    <property type="term" value="F:ATP binding"/>
    <property type="evidence" value="ECO:0007669"/>
    <property type="project" value="UniProtKB-KW"/>
</dbReference>
<dbReference type="SUPFAM" id="SSF52540">
    <property type="entry name" value="P-loop containing nucleoside triphosphate hydrolases"/>
    <property type="match status" value="1"/>
</dbReference>
<keyword evidence="4" id="KW-0611">Plant defense</keyword>
<evidence type="ECO:0000313" key="9">
    <source>
        <dbReference type="EMBL" id="KAK4364987.1"/>
    </source>
</evidence>
<proteinExistence type="inferred from homology"/>
<feature type="domain" description="Disease resistance protein At4g27190-like leucine-rich repeats" evidence="7">
    <location>
        <begin position="677"/>
        <end position="821"/>
    </location>
</feature>
<comment type="similarity">
    <text evidence="1">Belongs to the disease resistance NB-LRR family.</text>
</comment>